<feature type="transmembrane region" description="Helical" evidence="4">
    <location>
        <begin position="368"/>
        <end position="384"/>
    </location>
</feature>
<dbReference type="GO" id="GO:0022857">
    <property type="term" value="F:transmembrane transporter activity"/>
    <property type="evidence" value="ECO:0007669"/>
    <property type="project" value="InterPro"/>
</dbReference>
<evidence type="ECO:0000256" key="4">
    <source>
        <dbReference type="SAM" id="Phobius"/>
    </source>
</evidence>
<gene>
    <name evidence="6" type="ORF">JF547_11805</name>
</gene>
<comment type="caution">
    <text evidence="6">The sequence shown here is derived from an EMBL/GenBank/DDBJ whole genome shotgun (WGS) entry which is preliminary data.</text>
</comment>
<dbReference type="InterPro" id="IPR036259">
    <property type="entry name" value="MFS_trans_sf"/>
</dbReference>
<dbReference type="AlphaFoldDB" id="A0A8I1M8K9"/>
<keyword evidence="1 4" id="KW-0812">Transmembrane</keyword>
<evidence type="ECO:0000313" key="6">
    <source>
        <dbReference type="EMBL" id="MBN8197146.1"/>
    </source>
</evidence>
<accession>A0A8I1M8K9</accession>
<protein>
    <submittedName>
        <fullName evidence="6">MFS transporter</fullName>
    </submittedName>
</protein>
<feature type="transmembrane region" description="Helical" evidence="4">
    <location>
        <begin position="298"/>
        <end position="322"/>
    </location>
</feature>
<feature type="transmembrane region" description="Helical" evidence="4">
    <location>
        <begin position="41"/>
        <end position="63"/>
    </location>
</feature>
<proteinExistence type="predicted"/>
<feature type="transmembrane region" description="Helical" evidence="4">
    <location>
        <begin position="101"/>
        <end position="122"/>
    </location>
</feature>
<evidence type="ECO:0000313" key="7">
    <source>
        <dbReference type="Proteomes" id="UP000664405"/>
    </source>
</evidence>
<feature type="domain" description="Major facilitator superfamily (MFS) profile" evidence="5">
    <location>
        <begin position="208"/>
        <end position="394"/>
    </location>
</feature>
<feature type="transmembrane region" description="Helical" evidence="4">
    <location>
        <begin position="274"/>
        <end position="292"/>
    </location>
</feature>
<keyword evidence="3 4" id="KW-0472">Membrane</keyword>
<dbReference type="PANTHER" id="PTHR23534">
    <property type="entry name" value="MFS PERMEASE"/>
    <property type="match status" value="1"/>
</dbReference>
<dbReference type="SUPFAM" id="SSF103473">
    <property type="entry name" value="MFS general substrate transporter"/>
    <property type="match status" value="1"/>
</dbReference>
<evidence type="ECO:0000256" key="3">
    <source>
        <dbReference type="ARBA" id="ARBA00023136"/>
    </source>
</evidence>
<evidence type="ECO:0000256" key="1">
    <source>
        <dbReference type="ARBA" id="ARBA00022692"/>
    </source>
</evidence>
<dbReference type="RefSeq" id="WP_206927528.1">
    <property type="nucleotide sequence ID" value="NZ_JAEKJW010000002.1"/>
</dbReference>
<name>A0A8I1M8K9_9PROT</name>
<feature type="transmembrane region" description="Helical" evidence="4">
    <location>
        <begin position="209"/>
        <end position="228"/>
    </location>
</feature>
<organism evidence="6 7">
    <name type="scientific">Thalassospira povalilytica</name>
    <dbReference type="NCBI Taxonomy" id="732237"/>
    <lineage>
        <taxon>Bacteria</taxon>
        <taxon>Pseudomonadati</taxon>
        <taxon>Pseudomonadota</taxon>
        <taxon>Alphaproteobacteria</taxon>
        <taxon>Rhodospirillales</taxon>
        <taxon>Thalassospiraceae</taxon>
        <taxon>Thalassospira</taxon>
    </lineage>
</organism>
<dbReference type="Gene3D" id="1.20.1250.20">
    <property type="entry name" value="MFS general substrate transporter like domains"/>
    <property type="match status" value="1"/>
</dbReference>
<dbReference type="Pfam" id="PF07690">
    <property type="entry name" value="MFS_1"/>
    <property type="match status" value="1"/>
</dbReference>
<keyword evidence="2 4" id="KW-1133">Transmembrane helix</keyword>
<reference evidence="6" key="1">
    <citation type="submission" date="2020-12" db="EMBL/GenBank/DDBJ databases">
        <title>Oil enriched cultivation method for isolating marine PHA-producing bacteria.</title>
        <authorList>
            <person name="Zheng W."/>
            <person name="Yu S."/>
            <person name="Huang Y."/>
        </authorList>
    </citation>
    <scope>NUCLEOTIDE SEQUENCE</scope>
    <source>
        <strain evidence="6">SY-2-3</strain>
    </source>
</reference>
<dbReference type="InterPro" id="IPR020846">
    <property type="entry name" value="MFS_dom"/>
</dbReference>
<dbReference type="InterPro" id="IPR011701">
    <property type="entry name" value="MFS"/>
</dbReference>
<feature type="transmembrane region" description="Helical" evidence="4">
    <location>
        <begin position="343"/>
        <end position="362"/>
    </location>
</feature>
<dbReference type="PROSITE" id="PS50850">
    <property type="entry name" value="MFS"/>
    <property type="match status" value="1"/>
</dbReference>
<dbReference type="PANTHER" id="PTHR23534:SF1">
    <property type="entry name" value="MAJOR FACILITATOR SUPERFAMILY PROTEIN"/>
    <property type="match status" value="1"/>
</dbReference>
<evidence type="ECO:0000259" key="5">
    <source>
        <dbReference type="PROSITE" id="PS50850"/>
    </source>
</evidence>
<dbReference type="EMBL" id="JAEKJW010000002">
    <property type="protein sequence ID" value="MBN8197146.1"/>
    <property type="molecule type" value="Genomic_DNA"/>
</dbReference>
<feature type="transmembrane region" description="Helical" evidence="4">
    <location>
        <begin position="12"/>
        <end position="35"/>
    </location>
</feature>
<feature type="transmembrane region" description="Helical" evidence="4">
    <location>
        <begin position="75"/>
        <end position="95"/>
    </location>
</feature>
<evidence type="ECO:0000256" key="2">
    <source>
        <dbReference type="ARBA" id="ARBA00022989"/>
    </source>
</evidence>
<sequence>MLLLTNGAVRLLFIAQALYWSCSLIGITLTALVGVSLAPSAGLATLPLGVLMLGNLMSVHPLAMVMQRRGRRVGLFLGALCGVAGGLLLAAGIYIGQFWLVALAPLLIGTYQASAMYYRYAAIEAVDKTQSGRAAALVVGGGVLAALVAPEIAGFSRDFLPVPFAGAYVALAGLAAMAAIITIMLPDGGIPARSGSSWTVMATLLRRPVIRGAIAVSAAGHGIMILVMTATPLAMKYCGFDIDVSANVIRWHLIGMFLPAFVAGPMIDRFGAHRVASLGVGILLISVGFAVTDISAEAFLTSSFLLGIGWNMMLLAGTTMLGAGHDPSERGHAQSLMELGNSITATVASIASGALIAGAGWIPVNYGVVPVLVVAMILMWRGLVAQRSAAQAGA</sequence>
<feature type="transmembrane region" description="Helical" evidence="4">
    <location>
        <begin position="134"/>
        <end position="153"/>
    </location>
</feature>
<feature type="transmembrane region" description="Helical" evidence="4">
    <location>
        <begin position="165"/>
        <end position="188"/>
    </location>
</feature>
<dbReference type="Proteomes" id="UP000664405">
    <property type="component" value="Unassembled WGS sequence"/>
</dbReference>
<feature type="transmembrane region" description="Helical" evidence="4">
    <location>
        <begin position="248"/>
        <end position="267"/>
    </location>
</feature>